<evidence type="ECO:0000259" key="10">
    <source>
        <dbReference type="PROSITE" id="PS51930"/>
    </source>
</evidence>
<dbReference type="PANTHER" id="PTHR43034">
    <property type="entry name" value="ION-TRANSLOCATING OXIDOREDUCTASE COMPLEX SUBUNIT C"/>
    <property type="match status" value="1"/>
</dbReference>
<dbReference type="PROSITE" id="PS51930">
    <property type="entry name" value="BMC_2"/>
    <property type="match status" value="2"/>
</dbReference>
<dbReference type="SMART" id="SM00877">
    <property type="entry name" value="BMC"/>
    <property type="match status" value="2"/>
</dbReference>
<evidence type="ECO:0000256" key="4">
    <source>
        <dbReference type="ARBA" id="ARBA00023014"/>
    </source>
</evidence>
<dbReference type="SUPFAM" id="SSF46548">
    <property type="entry name" value="alpha-helical ferredoxin"/>
    <property type="match status" value="1"/>
</dbReference>
<evidence type="ECO:0000256" key="3">
    <source>
        <dbReference type="ARBA" id="ARBA00023004"/>
    </source>
</evidence>
<comment type="subcellular location">
    <subcellularLocation>
        <location evidence="5">Bacterial microcompartment</location>
    </subcellularLocation>
</comment>
<feature type="domain" description="4Fe-4S ferredoxin-type" evidence="9">
    <location>
        <begin position="263"/>
        <end position="293"/>
    </location>
</feature>
<feature type="region of interest" description="Disordered" evidence="8">
    <location>
        <begin position="335"/>
        <end position="362"/>
    </location>
</feature>
<feature type="domain" description="BMC" evidence="10">
    <location>
        <begin position="420"/>
        <end position="502"/>
    </location>
</feature>
<proteinExistence type="inferred from homology"/>
<dbReference type="CDD" id="cd07053">
    <property type="entry name" value="BMC_PduT_repeat1"/>
    <property type="match status" value="1"/>
</dbReference>
<dbReference type="CDD" id="cd07054">
    <property type="entry name" value="BMC_PduT_repeat2"/>
    <property type="match status" value="1"/>
</dbReference>
<evidence type="ECO:0000313" key="11">
    <source>
        <dbReference type="EMBL" id="STW72470.1"/>
    </source>
</evidence>
<dbReference type="Gene3D" id="3.40.50.11540">
    <property type="entry name" value="NADH-ubiquinone oxidoreductase 51kDa subunit"/>
    <property type="match status" value="1"/>
</dbReference>
<dbReference type="Pfam" id="PF01512">
    <property type="entry name" value="Complex1_51K"/>
    <property type="match status" value="1"/>
</dbReference>
<gene>
    <name evidence="11" type="primary">rnfC</name>
    <name evidence="11" type="ORF">NCTC11685_05559</name>
</gene>
<dbReference type="GO" id="GO:0016020">
    <property type="term" value="C:membrane"/>
    <property type="evidence" value="ECO:0007669"/>
    <property type="project" value="InterPro"/>
</dbReference>
<dbReference type="PANTHER" id="PTHR43034:SF2">
    <property type="entry name" value="ION-TRANSLOCATING OXIDOREDUCTASE COMPLEX SUBUNIT C"/>
    <property type="match status" value="1"/>
</dbReference>
<dbReference type="InterPro" id="IPR017896">
    <property type="entry name" value="4Fe4S_Fe-S-bd"/>
</dbReference>
<dbReference type="Proteomes" id="UP000254863">
    <property type="component" value="Unassembled WGS sequence"/>
</dbReference>
<dbReference type="Gene3D" id="1.10.1060.10">
    <property type="entry name" value="Alpha-helical ferredoxin"/>
    <property type="match status" value="1"/>
</dbReference>
<keyword evidence="3" id="KW-0408">Iron</keyword>
<dbReference type="Pfam" id="PF10531">
    <property type="entry name" value="SLBB"/>
    <property type="match status" value="1"/>
</dbReference>
<feature type="region of interest" description="Disordered" evidence="8">
    <location>
        <begin position="392"/>
        <end position="412"/>
    </location>
</feature>
<dbReference type="Gene3D" id="3.30.70.1710">
    <property type="match status" value="2"/>
</dbReference>
<dbReference type="GO" id="GO:0009055">
    <property type="term" value="F:electron transfer activity"/>
    <property type="evidence" value="ECO:0007669"/>
    <property type="project" value="InterPro"/>
</dbReference>
<dbReference type="SUPFAM" id="SSF142984">
    <property type="entry name" value="Nqo1 middle domain-like"/>
    <property type="match status" value="1"/>
</dbReference>
<dbReference type="InterPro" id="IPR037233">
    <property type="entry name" value="CcmK-like_sf"/>
</dbReference>
<protein>
    <submittedName>
        <fullName evidence="11">Cob(III)alamin reductase</fullName>
    </submittedName>
</protein>
<dbReference type="AlphaFoldDB" id="A0A7H4PIP3"/>
<dbReference type="Pfam" id="PF00936">
    <property type="entry name" value="BMC"/>
    <property type="match status" value="2"/>
</dbReference>
<dbReference type="InterPro" id="IPR037225">
    <property type="entry name" value="Nuo51_FMN-bd_sf"/>
</dbReference>
<dbReference type="InterPro" id="IPR009051">
    <property type="entry name" value="Helical_ferredxn"/>
</dbReference>
<evidence type="ECO:0000259" key="9">
    <source>
        <dbReference type="PROSITE" id="PS51379"/>
    </source>
</evidence>
<dbReference type="SUPFAM" id="SSF142019">
    <property type="entry name" value="Nqo1 FMN-binding domain-like"/>
    <property type="match status" value="1"/>
</dbReference>
<dbReference type="GO" id="GO:0046872">
    <property type="term" value="F:metal ion binding"/>
    <property type="evidence" value="ECO:0007669"/>
    <property type="project" value="UniProtKB-KW"/>
</dbReference>
<dbReference type="Gene3D" id="3.10.20.600">
    <property type="match status" value="1"/>
</dbReference>
<dbReference type="InterPro" id="IPR011538">
    <property type="entry name" value="Nuo51_FMN-bd"/>
</dbReference>
<dbReference type="InterPro" id="IPR044872">
    <property type="entry name" value="CcmK/CsoS1_BMC"/>
</dbReference>
<comment type="similarity">
    <text evidence="7">Belongs to the bacterial microcompartments protein family.</text>
</comment>
<accession>A0A7H4PIP3</accession>
<evidence type="ECO:0000256" key="5">
    <source>
        <dbReference type="ARBA" id="ARBA00024322"/>
    </source>
</evidence>
<evidence type="ECO:0000256" key="1">
    <source>
        <dbReference type="ARBA" id="ARBA00022485"/>
    </source>
</evidence>
<evidence type="ECO:0000256" key="2">
    <source>
        <dbReference type="ARBA" id="ARBA00022723"/>
    </source>
</evidence>
<keyword evidence="2" id="KW-0479">Metal-binding</keyword>
<organism evidence="11 12">
    <name type="scientific">Klebsiella michiganensis</name>
    <dbReference type="NCBI Taxonomy" id="1134687"/>
    <lineage>
        <taxon>Bacteria</taxon>
        <taxon>Pseudomonadati</taxon>
        <taxon>Pseudomonadota</taxon>
        <taxon>Gammaproteobacteria</taxon>
        <taxon>Enterobacterales</taxon>
        <taxon>Enterobacteriaceae</taxon>
        <taxon>Klebsiella/Raoultella group</taxon>
        <taxon>Klebsiella</taxon>
    </lineage>
</organism>
<dbReference type="InterPro" id="IPR010208">
    <property type="entry name" value="Ion_transpt_RnfC/RsxC"/>
</dbReference>
<evidence type="ECO:0000256" key="8">
    <source>
        <dbReference type="SAM" id="MobiDB-lite"/>
    </source>
</evidence>
<evidence type="ECO:0000256" key="6">
    <source>
        <dbReference type="ARBA" id="ARBA00024446"/>
    </source>
</evidence>
<dbReference type="SUPFAM" id="SSF143414">
    <property type="entry name" value="CcmK-like"/>
    <property type="match status" value="2"/>
</dbReference>
<reference evidence="11 12" key="1">
    <citation type="submission" date="2018-06" db="EMBL/GenBank/DDBJ databases">
        <authorList>
            <consortium name="Pathogen Informatics"/>
            <person name="Doyle S."/>
        </authorList>
    </citation>
    <scope>NUCLEOTIDE SEQUENCE [LARGE SCALE GENOMIC DNA]</scope>
    <source>
        <strain evidence="11 12">NCTC11685</strain>
    </source>
</reference>
<dbReference type="Pfam" id="PF13534">
    <property type="entry name" value="Fer4_17"/>
    <property type="match status" value="1"/>
</dbReference>
<evidence type="ECO:0000256" key="7">
    <source>
        <dbReference type="PROSITE-ProRule" id="PRU01278"/>
    </source>
</evidence>
<comment type="caution">
    <text evidence="11">The sequence shown here is derived from an EMBL/GenBank/DDBJ whole genome shotgun (WGS) entry which is preliminary data.</text>
</comment>
<keyword evidence="6" id="KW-1283">Bacterial microcompartment</keyword>
<sequence length="590" mass="63357">MKLQAQVEIFLVNAAECEPMLKVDQQLMWQQAARLVRGVQYAMTATGAREGVIALKEKYRRAIDALTPLLPAGIRLHILPDVYPAGDEVLTIWLATGRRVAPAALPASVGVVVNNVQTVLNIARAVEQQFAVTRRTLTVNGAVARPLTVTVPIGMSLREVLALAGGATVDDPGFINGGPMMGGLITSLDSPVTKTTGGLLVLPKSHPLIQRRMQDERTVLSVARTVCEQCRLCTDLCPRHLIGHELSPHLLVRAMNFHQAATPQLLLSALTCSECNVCESVACPVGISPMRINRMLKRELRAQNQRYEGPLYPADEMAKYRLVPVKRLNRQTGAEPLVSGGAAGGGRTGSRNRDVAAAPAYRRQRGSERCGGRARYARAMRCRYPGRRIRRADSRQHRRRGCGHQRTGHHGGKRLTMSQAIGILELTSIAKGMELGDAMLKSANVNLLVSKTICPGKFLLMLGGDIGAIQQAIETGASQAGEMLVDSLVLANIHPSVLPAISGLNSVDKRQAVGIVETWSVAACISAADRAVKASNVTLVRVHMAFGIGGKCYMVVAGDVSDVNNAVTVAQRKRGRKRAAGLPFGDPAPA</sequence>
<dbReference type="EMBL" id="UGMS01000002">
    <property type="protein sequence ID" value="STW72470.1"/>
    <property type="molecule type" value="Genomic_DNA"/>
</dbReference>
<feature type="domain" description="BMC" evidence="10">
    <location>
        <begin position="512"/>
        <end position="590"/>
    </location>
</feature>
<dbReference type="PROSITE" id="PS51379">
    <property type="entry name" value="4FE4S_FER_2"/>
    <property type="match status" value="2"/>
</dbReference>
<keyword evidence="4" id="KW-0411">Iron-sulfur</keyword>
<dbReference type="InterPro" id="IPR000249">
    <property type="entry name" value="BMC_dom"/>
</dbReference>
<dbReference type="InterPro" id="IPR019554">
    <property type="entry name" value="Soluble_ligand-bd"/>
</dbReference>
<name>A0A7H4PIP3_9ENTR</name>
<dbReference type="GO" id="GO:0051539">
    <property type="term" value="F:4 iron, 4 sulfur cluster binding"/>
    <property type="evidence" value="ECO:0007669"/>
    <property type="project" value="UniProtKB-KW"/>
</dbReference>
<evidence type="ECO:0000313" key="12">
    <source>
        <dbReference type="Proteomes" id="UP000254863"/>
    </source>
</evidence>
<keyword evidence="1" id="KW-0004">4Fe-4S</keyword>
<feature type="domain" description="4Fe-4S ferredoxin-type" evidence="9">
    <location>
        <begin position="218"/>
        <end position="247"/>
    </location>
</feature>
<dbReference type="GO" id="GO:0031469">
    <property type="term" value="C:bacterial microcompartment"/>
    <property type="evidence" value="ECO:0007669"/>
    <property type="project" value="UniProtKB-SubCell"/>
</dbReference>